<dbReference type="SMART" id="SM00100">
    <property type="entry name" value="cNMP"/>
    <property type="match status" value="1"/>
</dbReference>
<keyword evidence="7" id="KW-1185">Reference proteome</keyword>
<proteinExistence type="predicted"/>
<dbReference type="Pfam" id="PF13545">
    <property type="entry name" value="HTH_Crp_2"/>
    <property type="match status" value="1"/>
</dbReference>
<accession>A0A850EDQ3</accession>
<dbReference type="PANTHER" id="PTHR24567">
    <property type="entry name" value="CRP FAMILY TRANSCRIPTIONAL REGULATORY PROTEIN"/>
    <property type="match status" value="1"/>
</dbReference>
<dbReference type="Gene3D" id="2.60.120.10">
    <property type="entry name" value="Jelly Rolls"/>
    <property type="match status" value="1"/>
</dbReference>
<keyword evidence="3" id="KW-0010">Activator</keyword>
<dbReference type="GO" id="GO:0005829">
    <property type="term" value="C:cytosol"/>
    <property type="evidence" value="ECO:0007669"/>
    <property type="project" value="TreeGrafter"/>
</dbReference>
<dbReference type="GO" id="GO:0003677">
    <property type="term" value="F:DNA binding"/>
    <property type="evidence" value="ECO:0007669"/>
    <property type="project" value="UniProtKB-KW"/>
</dbReference>
<feature type="domain" description="Cyclic nucleotide-binding" evidence="5">
    <location>
        <begin position="15"/>
        <end position="135"/>
    </location>
</feature>
<dbReference type="SUPFAM" id="SSF46785">
    <property type="entry name" value="Winged helix' DNA-binding domain"/>
    <property type="match status" value="1"/>
</dbReference>
<dbReference type="Pfam" id="PF00027">
    <property type="entry name" value="cNMP_binding"/>
    <property type="match status" value="1"/>
</dbReference>
<dbReference type="Proteomes" id="UP000564806">
    <property type="component" value="Unassembled WGS sequence"/>
</dbReference>
<dbReference type="GO" id="GO:0003700">
    <property type="term" value="F:DNA-binding transcription factor activity"/>
    <property type="evidence" value="ECO:0007669"/>
    <property type="project" value="TreeGrafter"/>
</dbReference>
<keyword evidence="4" id="KW-0804">Transcription</keyword>
<protein>
    <submittedName>
        <fullName evidence="6">Crp/Fnr family transcriptional regulator</fullName>
    </submittedName>
</protein>
<dbReference type="InterPro" id="IPR014710">
    <property type="entry name" value="RmlC-like_jellyroll"/>
</dbReference>
<gene>
    <name evidence="6" type="ORF">HPT30_03025</name>
</gene>
<dbReference type="EMBL" id="JABWCS010000184">
    <property type="protein sequence ID" value="NUU59325.1"/>
    <property type="molecule type" value="Genomic_DNA"/>
</dbReference>
<dbReference type="InterPro" id="IPR012318">
    <property type="entry name" value="HTH_CRP"/>
</dbReference>
<name>A0A850EDQ3_9BACL</name>
<dbReference type="RefSeq" id="WP_175370018.1">
    <property type="nucleotide sequence ID" value="NZ_JABWCS010000184.1"/>
</dbReference>
<dbReference type="PROSITE" id="PS50042">
    <property type="entry name" value="CNMP_BINDING_3"/>
    <property type="match status" value="1"/>
</dbReference>
<evidence type="ECO:0000256" key="2">
    <source>
        <dbReference type="ARBA" id="ARBA00023125"/>
    </source>
</evidence>
<evidence type="ECO:0000256" key="1">
    <source>
        <dbReference type="ARBA" id="ARBA00023015"/>
    </source>
</evidence>
<evidence type="ECO:0000313" key="7">
    <source>
        <dbReference type="Proteomes" id="UP000564806"/>
    </source>
</evidence>
<dbReference type="InterPro" id="IPR018490">
    <property type="entry name" value="cNMP-bd_dom_sf"/>
</dbReference>
<reference evidence="6" key="1">
    <citation type="submission" date="2020-06" db="EMBL/GenBank/DDBJ databases">
        <title>Paenibacillus sp. nov., isolated from soil.</title>
        <authorList>
            <person name="Seo Y.L."/>
        </authorList>
    </citation>
    <scope>NUCLEOTIDE SEQUENCE [LARGE SCALE GENOMIC DNA]</scope>
    <source>
        <strain evidence="6">JW14</strain>
    </source>
</reference>
<organism evidence="6 7">
    <name type="scientific">Paenibacillus agri</name>
    <dbReference type="NCBI Taxonomy" id="2744309"/>
    <lineage>
        <taxon>Bacteria</taxon>
        <taxon>Bacillati</taxon>
        <taxon>Bacillota</taxon>
        <taxon>Bacilli</taxon>
        <taxon>Bacillales</taxon>
        <taxon>Paenibacillaceae</taxon>
        <taxon>Paenibacillus</taxon>
    </lineage>
</organism>
<evidence type="ECO:0000259" key="5">
    <source>
        <dbReference type="PROSITE" id="PS50042"/>
    </source>
</evidence>
<evidence type="ECO:0000256" key="3">
    <source>
        <dbReference type="ARBA" id="ARBA00023159"/>
    </source>
</evidence>
<evidence type="ECO:0000256" key="4">
    <source>
        <dbReference type="ARBA" id="ARBA00023163"/>
    </source>
</evidence>
<dbReference type="InterPro" id="IPR000595">
    <property type="entry name" value="cNMP-bd_dom"/>
</dbReference>
<comment type="caution">
    <text evidence="6">The sequence shown here is derived from an EMBL/GenBank/DDBJ whole genome shotgun (WGS) entry which is preliminary data.</text>
</comment>
<dbReference type="SUPFAM" id="SSF51206">
    <property type="entry name" value="cAMP-binding domain-like"/>
    <property type="match status" value="1"/>
</dbReference>
<dbReference type="PANTHER" id="PTHR24567:SF26">
    <property type="entry name" value="REGULATORY PROTEIN YEIL"/>
    <property type="match status" value="1"/>
</dbReference>
<dbReference type="InterPro" id="IPR036390">
    <property type="entry name" value="WH_DNA-bd_sf"/>
</dbReference>
<dbReference type="CDD" id="cd00038">
    <property type="entry name" value="CAP_ED"/>
    <property type="match status" value="1"/>
</dbReference>
<dbReference type="AlphaFoldDB" id="A0A850EDQ3"/>
<sequence>MTVNKPRPDLRAAIVKANLQDLIPDEILPALEIKRYKKNETVISTGNELTEFFIIIEGKVAIHNSSEKGNIAVVDYLERGGLLGDIEYFHKCQYLHTVIAAVPTEILRIPLEIMNSTLTRSVPFLMFMCSSITEKLMRSSIQNARSLLYPARNKLCKYLLQTSELFETPVIFFVSKEVASMLGISDRHLRRLLNELIDDGIIIKENKTVTIVDINKLRQYSSYF</sequence>
<dbReference type="InterPro" id="IPR050397">
    <property type="entry name" value="Env_Response_Regulators"/>
</dbReference>
<keyword evidence="2" id="KW-0238">DNA-binding</keyword>
<keyword evidence="1" id="KW-0805">Transcription regulation</keyword>
<evidence type="ECO:0000313" key="6">
    <source>
        <dbReference type="EMBL" id="NUU59325.1"/>
    </source>
</evidence>